<keyword evidence="1" id="KW-0732">Signal</keyword>
<keyword evidence="2" id="KW-0067">ATP-binding</keyword>
<evidence type="ECO:0000313" key="2">
    <source>
        <dbReference type="EMBL" id="SUL30583.1"/>
    </source>
</evidence>
<dbReference type="Proteomes" id="UP000254116">
    <property type="component" value="Unassembled WGS sequence"/>
</dbReference>
<keyword evidence="2" id="KW-0547">Nucleotide-binding</keyword>
<dbReference type="PANTHER" id="PTHR12969">
    <property type="entry name" value="NGD5/OSM-6/IFT52"/>
    <property type="match status" value="1"/>
</dbReference>
<gene>
    <name evidence="2" type="ORF">NCTC10702_00297</name>
</gene>
<protein>
    <submittedName>
        <fullName evidence="2">Putative nucleic acid binding OB-fold tRNA /helicase-type</fullName>
    </submittedName>
</protein>
<dbReference type="PANTHER" id="PTHR12969:SF7">
    <property type="entry name" value="INTRAFLAGELLAR TRANSPORT PROTEIN 52 HOMOLOG"/>
    <property type="match status" value="1"/>
</dbReference>
<name>A0A380ED62_STAAU</name>
<dbReference type="EMBL" id="UHBY01000003">
    <property type="protein sequence ID" value="SUL30583.1"/>
    <property type="molecule type" value="Genomic_DNA"/>
</dbReference>
<organism evidence="2 3">
    <name type="scientific">Staphylococcus aureus</name>
    <dbReference type="NCBI Taxonomy" id="1280"/>
    <lineage>
        <taxon>Bacteria</taxon>
        <taxon>Bacillati</taxon>
        <taxon>Bacillota</taxon>
        <taxon>Bacilli</taxon>
        <taxon>Bacillales</taxon>
        <taxon>Staphylococcaceae</taxon>
        <taxon>Staphylococcus</taxon>
    </lineage>
</organism>
<dbReference type="InterPro" id="IPR029062">
    <property type="entry name" value="Class_I_gatase-like"/>
</dbReference>
<sequence>MKKIYKSLTVSAIVATVSLSALPQSLAITHESQPTKQQRTVLFDRSHGQTAGAADWVSDGAFSDYADSIQKQGYDVKAIDGHSNITEASLKSSKIFVIPEANIPFKESEQAAIVKYVKQGGNVVFISDHYNADRNLNRIDSSEAMNGYRRGAYEDMSKGMNAEEKSSTAMQGVKSSDWLSTNFGVRFRYNALGDLNTSNIVSSKKVSVLLKV</sequence>
<proteinExistence type="predicted"/>
<dbReference type="GO" id="GO:0004386">
    <property type="term" value="F:helicase activity"/>
    <property type="evidence" value="ECO:0007669"/>
    <property type="project" value="UniProtKB-KW"/>
</dbReference>
<accession>A0A380ED62</accession>
<feature type="chain" id="PRO_5038961064" evidence="1">
    <location>
        <begin position="24"/>
        <end position="212"/>
    </location>
</feature>
<evidence type="ECO:0000313" key="3">
    <source>
        <dbReference type="Proteomes" id="UP000254116"/>
    </source>
</evidence>
<dbReference type="InterPro" id="IPR039975">
    <property type="entry name" value="IFT52"/>
</dbReference>
<reference evidence="2 3" key="1">
    <citation type="submission" date="2018-06" db="EMBL/GenBank/DDBJ databases">
        <authorList>
            <consortium name="Pathogen Informatics"/>
            <person name="Doyle S."/>
        </authorList>
    </citation>
    <scope>NUCLEOTIDE SEQUENCE [LARGE SCALE GENOMIC DNA]</scope>
    <source>
        <strain evidence="2 3">NCTC10702</strain>
    </source>
</reference>
<evidence type="ECO:0000256" key="1">
    <source>
        <dbReference type="SAM" id="SignalP"/>
    </source>
</evidence>
<keyword evidence="2" id="KW-0347">Helicase</keyword>
<dbReference type="Gene3D" id="3.40.50.880">
    <property type="match status" value="1"/>
</dbReference>
<feature type="signal peptide" evidence="1">
    <location>
        <begin position="1"/>
        <end position="23"/>
    </location>
</feature>
<dbReference type="AlphaFoldDB" id="A0A380ED62"/>
<dbReference type="SUPFAM" id="SSF52317">
    <property type="entry name" value="Class I glutamine amidotransferase-like"/>
    <property type="match status" value="1"/>
</dbReference>
<keyword evidence="2" id="KW-0378">Hydrolase</keyword>